<keyword evidence="3" id="KW-1185">Reference proteome</keyword>
<gene>
    <name evidence="2" type="ORF">SK128_012562</name>
</gene>
<organism evidence="2 3">
    <name type="scientific">Halocaridina rubra</name>
    <name type="common">Hawaiian red shrimp</name>
    <dbReference type="NCBI Taxonomy" id="373956"/>
    <lineage>
        <taxon>Eukaryota</taxon>
        <taxon>Metazoa</taxon>
        <taxon>Ecdysozoa</taxon>
        <taxon>Arthropoda</taxon>
        <taxon>Crustacea</taxon>
        <taxon>Multicrustacea</taxon>
        <taxon>Malacostraca</taxon>
        <taxon>Eumalacostraca</taxon>
        <taxon>Eucarida</taxon>
        <taxon>Decapoda</taxon>
        <taxon>Pleocyemata</taxon>
        <taxon>Caridea</taxon>
        <taxon>Atyoidea</taxon>
        <taxon>Atyidae</taxon>
        <taxon>Halocaridina</taxon>
    </lineage>
</organism>
<dbReference type="GO" id="GO:0005576">
    <property type="term" value="C:extracellular region"/>
    <property type="evidence" value="ECO:0007669"/>
    <property type="project" value="InterPro"/>
</dbReference>
<dbReference type="PROSITE" id="PS50940">
    <property type="entry name" value="CHIT_BIND_II"/>
    <property type="match status" value="1"/>
</dbReference>
<dbReference type="InterPro" id="IPR052976">
    <property type="entry name" value="Scoloptoxin-like"/>
</dbReference>
<reference evidence="2 3" key="1">
    <citation type="submission" date="2023-11" db="EMBL/GenBank/DDBJ databases">
        <title>Halocaridina rubra genome assembly.</title>
        <authorList>
            <person name="Smith C."/>
        </authorList>
    </citation>
    <scope>NUCLEOTIDE SEQUENCE [LARGE SCALE GENOMIC DNA]</scope>
    <source>
        <strain evidence="2">EP-1</strain>
        <tissue evidence="2">Whole</tissue>
    </source>
</reference>
<name>A0AAN8X9Y2_HALRR</name>
<evidence type="ECO:0000313" key="2">
    <source>
        <dbReference type="EMBL" id="KAK7076603.1"/>
    </source>
</evidence>
<comment type="caution">
    <text evidence="2">The sequence shown here is derived from an EMBL/GenBank/DDBJ whole genome shotgun (WGS) entry which is preliminary data.</text>
</comment>
<dbReference type="EMBL" id="JAXCGZ010009606">
    <property type="protein sequence ID" value="KAK7076603.1"/>
    <property type="molecule type" value="Genomic_DNA"/>
</dbReference>
<protein>
    <recommendedName>
        <fullName evidence="1">Chitin-binding type-2 domain-containing protein</fullName>
    </recommendedName>
</protein>
<dbReference type="Gene3D" id="2.170.140.10">
    <property type="entry name" value="Chitin binding domain"/>
    <property type="match status" value="1"/>
</dbReference>
<dbReference type="InterPro" id="IPR036508">
    <property type="entry name" value="Chitin-bd_dom_sf"/>
</dbReference>
<accession>A0AAN8X9Y2</accession>
<evidence type="ECO:0000313" key="3">
    <source>
        <dbReference type="Proteomes" id="UP001381693"/>
    </source>
</evidence>
<feature type="domain" description="Chitin-binding type-2" evidence="1">
    <location>
        <begin position="14"/>
        <end position="82"/>
    </location>
</feature>
<dbReference type="Pfam" id="PF01607">
    <property type="entry name" value="CBM_14"/>
    <property type="match status" value="1"/>
</dbReference>
<dbReference type="PANTHER" id="PTHR22933:SF31">
    <property type="entry name" value="FI18007P1"/>
    <property type="match status" value="1"/>
</dbReference>
<dbReference type="SUPFAM" id="SSF57625">
    <property type="entry name" value="Invertebrate chitin-binding proteins"/>
    <property type="match status" value="1"/>
</dbReference>
<evidence type="ECO:0000259" key="1">
    <source>
        <dbReference type="PROSITE" id="PS50940"/>
    </source>
</evidence>
<dbReference type="AlphaFoldDB" id="A0AAN8X9Y2"/>
<dbReference type="PANTHER" id="PTHR22933">
    <property type="entry name" value="FI18007P1-RELATED"/>
    <property type="match status" value="1"/>
</dbReference>
<dbReference type="InterPro" id="IPR002557">
    <property type="entry name" value="Chitin-bd_dom"/>
</dbReference>
<sequence length="117" mass="13431">MARFLPGGFRIDSGFSCQGRLYGYYADVVNDCRAYHVCEPIVNENGELIEMAHFTFLCGQNTLFDQEHLACNHRGVAFPCSEAETIYDATNLQLRQEQEAREWEAQIEREQDSPFSL</sequence>
<dbReference type="Proteomes" id="UP001381693">
    <property type="component" value="Unassembled WGS sequence"/>
</dbReference>
<proteinExistence type="predicted"/>
<dbReference type="GO" id="GO:0008061">
    <property type="term" value="F:chitin binding"/>
    <property type="evidence" value="ECO:0007669"/>
    <property type="project" value="InterPro"/>
</dbReference>